<evidence type="ECO:0000313" key="2">
    <source>
        <dbReference type="EMBL" id="ABC80926.1"/>
    </source>
</evidence>
<gene>
    <name evidence="2" type="ordered locus">Adeh_1152</name>
</gene>
<dbReference type="InterPro" id="IPR025497">
    <property type="entry name" value="PatA-like_N"/>
</dbReference>
<dbReference type="OrthoDB" id="5522768at2"/>
<organism evidence="2 3">
    <name type="scientific">Anaeromyxobacter dehalogenans (strain 2CP-C)</name>
    <dbReference type="NCBI Taxonomy" id="290397"/>
    <lineage>
        <taxon>Bacteria</taxon>
        <taxon>Pseudomonadati</taxon>
        <taxon>Myxococcota</taxon>
        <taxon>Myxococcia</taxon>
        <taxon>Myxococcales</taxon>
        <taxon>Cystobacterineae</taxon>
        <taxon>Anaeromyxobacteraceae</taxon>
        <taxon>Anaeromyxobacter</taxon>
    </lineage>
</organism>
<accession>Q2IQ42</accession>
<dbReference type="KEGG" id="ade:Adeh_1152"/>
<reference evidence="2" key="1">
    <citation type="submission" date="2006-01" db="EMBL/GenBank/DDBJ databases">
        <title>Complete sequence of Anaeromyxobacter dehalogenans 2CP-C.</title>
        <authorList>
            <consortium name="US DOE Joint Genome Institute"/>
            <person name="Copeland A."/>
            <person name="Lucas S."/>
            <person name="Lapidus A."/>
            <person name="Barry K."/>
            <person name="Detter J.C."/>
            <person name="Glavina T."/>
            <person name="Hammon N."/>
            <person name="Israni S."/>
            <person name="Pitluck S."/>
            <person name="Brettin T."/>
            <person name="Bruce D."/>
            <person name="Han C."/>
            <person name="Tapia R."/>
            <person name="Gilna P."/>
            <person name="Kiss H."/>
            <person name="Schmutz J."/>
            <person name="Larimer F."/>
            <person name="Land M."/>
            <person name="Kyrpides N."/>
            <person name="Anderson I."/>
            <person name="Sanford R.A."/>
            <person name="Ritalahti K.M."/>
            <person name="Thomas H.S."/>
            <person name="Kirby J.R."/>
            <person name="Zhulin I.B."/>
            <person name="Loeffler F.E."/>
            <person name="Richardson P."/>
        </authorList>
    </citation>
    <scope>NUCLEOTIDE SEQUENCE</scope>
    <source>
        <strain evidence="2">2CP-C</strain>
    </source>
</reference>
<dbReference type="RefSeq" id="WP_011420209.1">
    <property type="nucleotide sequence ID" value="NC_007760.1"/>
</dbReference>
<proteinExistence type="predicted"/>
<dbReference type="EMBL" id="CP000251">
    <property type="protein sequence ID" value="ABC80926.1"/>
    <property type="molecule type" value="Genomic_DNA"/>
</dbReference>
<dbReference type="HOGENOM" id="CLU_822954_0_0_7"/>
<name>Q2IQ42_ANADE</name>
<dbReference type="STRING" id="290397.Adeh_1152"/>
<dbReference type="Pfam" id="PF14332">
    <property type="entry name" value="DUF4388"/>
    <property type="match status" value="1"/>
</dbReference>
<dbReference type="AlphaFoldDB" id="Q2IQ42"/>
<dbReference type="PANTHER" id="PTHR36304:SF4">
    <property type="entry name" value="DUF4388 DOMAIN-CONTAINING PROTEIN"/>
    <property type="match status" value="1"/>
</dbReference>
<dbReference type="eggNOG" id="COG1846">
    <property type="taxonomic scope" value="Bacteria"/>
</dbReference>
<dbReference type="PANTHER" id="PTHR36304">
    <property type="entry name" value="DOMAIN GTPASE-ACTIVATING PROTEIN, PUTATIVE-RELATED-RELATED"/>
    <property type="match status" value="1"/>
</dbReference>
<evidence type="ECO:0000313" key="3">
    <source>
        <dbReference type="Proteomes" id="UP000001935"/>
    </source>
</evidence>
<evidence type="ECO:0000259" key="1">
    <source>
        <dbReference type="Pfam" id="PF14332"/>
    </source>
</evidence>
<sequence length="350" mass="37657">MLQGDLATFPLPDLFQWLDQGRRAGVLEIDSGDGARFWLEVQDRRVRAAARPPAEHVGLGTLAGWHHAEPPEALWPEACADRIVDLFLAPPGGRFALVDGAAGFEDGVPLDLSLGQMTLEGLRRLDEWPDLDRRYPSESALLCADGAGAPRTPGQRALLEAARRRVSIAEARLALHLSRPAALRRIEALRELGLAHVEGVAAHADPVSSLIDKAQLLVGERQFDEASIVFRSLLAADPSDRRVRALLREAEREQVAALYEELSPMAVPVLLGGPASLDSPAGRRLGGIDREVASRVNGAWDVASVALSCPLREVETLKSLRKLVRLGLVDLRDGAPPARRPGRGGGPGSP</sequence>
<dbReference type="Proteomes" id="UP000001935">
    <property type="component" value="Chromosome"/>
</dbReference>
<feature type="domain" description="PatA-like N-terminal" evidence="1">
    <location>
        <begin position="3"/>
        <end position="128"/>
    </location>
</feature>
<protein>
    <recommendedName>
        <fullName evidence="1">PatA-like N-terminal domain-containing protein</fullName>
    </recommendedName>
</protein>